<dbReference type="Proteomes" id="UP000327493">
    <property type="component" value="Chromosome 19"/>
</dbReference>
<dbReference type="SUPFAM" id="SSF118215">
    <property type="entry name" value="Proton glutamate symport protein"/>
    <property type="match status" value="1"/>
</dbReference>
<evidence type="ECO:0000256" key="8">
    <source>
        <dbReference type="ARBA" id="ARBA00022989"/>
    </source>
</evidence>
<evidence type="ECO:0000256" key="12">
    <source>
        <dbReference type="SAM" id="SignalP"/>
    </source>
</evidence>
<evidence type="ECO:0000256" key="10">
    <source>
        <dbReference type="ARBA" id="ARBA00023136"/>
    </source>
</evidence>
<dbReference type="GO" id="GO:0005886">
    <property type="term" value="C:plasma membrane"/>
    <property type="evidence" value="ECO:0007669"/>
    <property type="project" value="UniProtKB-SubCell"/>
</dbReference>
<feature type="transmembrane region" description="Helical" evidence="11">
    <location>
        <begin position="223"/>
        <end position="248"/>
    </location>
</feature>
<comment type="similarity">
    <text evidence="11">Belongs to the dicarboxylate/amino acid:cation symporter (DAACS) (TC 2.A.23) family.</text>
</comment>
<feature type="transmembrane region" description="Helical" evidence="11">
    <location>
        <begin position="38"/>
        <end position="57"/>
    </location>
</feature>
<dbReference type="PRINTS" id="PR00173">
    <property type="entry name" value="EDTRNSPORT"/>
</dbReference>
<keyword evidence="12" id="KW-0732">Signal</keyword>
<keyword evidence="4" id="KW-0597">Phosphoprotein</keyword>
<evidence type="ECO:0000256" key="6">
    <source>
        <dbReference type="ARBA" id="ARBA00022723"/>
    </source>
</evidence>
<dbReference type="Gene3D" id="1.10.3860.10">
    <property type="entry name" value="Sodium:dicarboxylate symporter"/>
    <property type="match status" value="2"/>
</dbReference>
<sequence length="352" mass="38785">MRMLKLVILPLIISSMITGVAALDSEVSGKIGLRAIIYYFSTTIIAVILGIILVMTIKPGVSQTADHIDRAGTTPNVTTVDTLLDLVRNMFPENLVQACFQQYKTKRKELEPPKDSVNATTIPPLTTTITSVVENMTKDYQIVGTYSDGINVLGLIVFCVAFGLVIGKMGEKGRILLEFFDALNEATMKLVQIIMCYMPVGILFLIAAKIIEVEDWEIFKKMGLYMVTVLSGLAIHATICLPLIFFVIVRKNPYTFALGMAQALVTALMISSRDRFRTMINVLGDAYGAGIVQKLSKRELERMDLTSDVDVANPFALEAGLDDEECEKKSYVNGGFTVDKTDAISFTETSQF</sequence>
<dbReference type="GO" id="GO:0033229">
    <property type="term" value="F:cysteine transmembrane transporter activity"/>
    <property type="evidence" value="ECO:0007669"/>
    <property type="project" value="TreeGrafter"/>
</dbReference>
<keyword evidence="11" id="KW-0769">Symport</keyword>
<keyword evidence="9" id="KW-0915">Sodium</keyword>
<evidence type="ECO:0000256" key="4">
    <source>
        <dbReference type="ARBA" id="ARBA00022553"/>
    </source>
</evidence>
<dbReference type="InterPro" id="IPR036458">
    <property type="entry name" value="Na:dicarbo_symporter_sf"/>
</dbReference>
<dbReference type="GO" id="GO:0046872">
    <property type="term" value="F:metal ion binding"/>
    <property type="evidence" value="ECO:0007669"/>
    <property type="project" value="UniProtKB-KW"/>
</dbReference>
<feature type="transmembrane region" description="Helical" evidence="11">
    <location>
        <begin position="254"/>
        <end position="271"/>
    </location>
</feature>
<keyword evidence="10 11" id="KW-0472">Membrane</keyword>
<dbReference type="GO" id="GO:0005313">
    <property type="term" value="F:L-glutamate transmembrane transporter activity"/>
    <property type="evidence" value="ECO:0007669"/>
    <property type="project" value="TreeGrafter"/>
</dbReference>
<feature type="signal peptide" evidence="12">
    <location>
        <begin position="1"/>
        <end position="22"/>
    </location>
</feature>
<name>A0A5J5CLQ8_9PERO</name>
<keyword evidence="6" id="KW-0479">Metal-binding</keyword>
<evidence type="ECO:0000256" key="9">
    <source>
        <dbReference type="ARBA" id="ARBA00023053"/>
    </source>
</evidence>
<keyword evidence="3" id="KW-1003">Cell membrane</keyword>
<comment type="caution">
    <text evidence="13">The sequence shown here is derived from an EMBL/GenBank/DDBJ whole genome shotgun (WGS) entry which is preliminary data.</text>
</comment>
<keyword evidence="2 11" id="KW-0813">Transport</keyword>
<feature type="chain" id="PRO_5023842112" description="Amino acid transporter" evidence="12">
    <location>
        <begin position="23"/>
        <end position="352"/>
    </location>
</feature>
<dbReference type="EMBL" id="VOFY01000019">
    <property type="protein sequence ID" value="KAA8582574.1"/>
    <property type="molecule type" value="Genomic_DNA"/>
</dbReference>
<evidence type="ECO:0000313" key="14">
    <source>
        <dbReference type="Proteomes" id="UP000327493"/>
    </source>
</evidence>
<evidence type="ECO:0000256" key="2">
    <source>
        <dbReference type="ARBA" id="ARBA00022448"/>
    </source>
</evidence>
<evidence type="ECO:0000313" key="13">
    <source>
        <dbReference type="EMBL" id="KAA8582574.1"/>
    </source>
</evidence>
<keyword evidence="14" id="KW-1185">Reference proteome</keyword>
<dbReference type="PANTHER" id="PTHR11958:SF109">
    <property type="entry name" value="EXCITATORY AMINO ACID TRANSPORTER 3"/>
    <property type="match status" value="1"/>
</dbReference>
<dbReference type="Pfam" id="PF00375">
    <property type="entry name" value="SDF"/>
    <property type="match status" value="1"/>
</dbReference>
<feature type="transmembrane region" description="Helical" evidence="11">
    <location>
        <begin position="150"/>
        <end position="170"/>
    </location>
</feature>
<keyword evidence="5 11" id="KW-0812">Transmembrane</keyword>
<evidence type="ECO:0000256" key="3">
    <source>
        <dbReference type="ARBA" id="ARBA00022475"/>
    </source>
</evidence>
<reference evidence="13 14" key="1">
    <citation type="submission" date="2019-08" db="EMBL/GenBank/DDBJ databases">
        <title>A chromosome-level genome assembly, high-density linkage maps, and genome scans reveal the genomic architecture of hybrid incompatibilities underlying speciation via character displacement in darters (Percidae: Etheostominae).</title>
        <authorList>
            <person name="Moran R.L."/>
            <person name="Catchen J.M."/>
            <person name="Fuller R.C."/>
        </authorList>
    </citation>
    <scope>NUCLEOTIDE SEQUENCE [LARGE SCALE GENOMIC DNA]</scope>
    <source>
        <strain evidence="13">EspeVRDwgs_2016</strain>
        <tissue evidence="13">Muscle</tissue>
    </source>
</reference>
<dbReference type="InterPro" id="IPR001991">
    <property type="entry name" value="Na-dicarboxylate_symporter"/>
</dbReference>
<feature type="transmembrane region" description="Helical" evidence="11">
    <location>
        <begin position="190"/>
        <end position="211"/>
    </location>
</feature>
<evidence type="ECO:0000256" key="1">
    <source>
        <dbReference type="ARBA" id="ARBA00004651"/>
    </source>
</evidence>
<accession>A0A5J5CLQ8</accession>
<evidence type="ECO:0000256" key="7">
    <source>
        <dbReference type="ARBA" id="ARBA00022970"/>
    </source>
</evidence>
<organism evidence="13 14">
    <name type="scientific">Etheostoma spectabile</name>
    <name type="common">orangethroat darter</name>
    <dbReference type="NCBI Taxonomy" id="54343"/>
    <lineage>
        <taxon>Eukaryota</taxon>
        <taxon>Metazoa</taxon>
        <taxon>Chordata</taxon>
        <taxon>Craniata</taxon>
        <taxon>Vertebrata</taxon>
        <taxon>Euteleostomi</taxon>
        <taxon>Actinopterygii</taxon>
        <taxon>Neopterygii</taxon>
        <taxon>Teleostei</taxon>
        <taxon>Neoteleostei</taxon>
        <taxon>Acanthomorphata</taxon>
        <taxon>Eupercaria</taxon>
        <taxon>Perciformes</taxon>
        <taxon>Percoidei</taxon>
        <taxon>Percidae</taxon>
        <taxon>Etheostomatinae</taxon>
        <taxon>Etheostoma</taxon>
    </lineage>
</organism>
<evidence type="ECO:0000256" key="11">
    <source>
        <dbReference type="RuleBase" id="RU361216"/>
    </source>
</evidence>
<dbReference type="InterPro" id="IPR050746">
    <property type="entry name" value="DAACS"/>
</dbReference>
<dbReference type="AlphaFoldDB" id="A0A5J5CLQ8"/>
<protein>
    <recommendedName>
        <fullName evidence="11">Amino acid transporter</fullName>
    </recommendedName>
</protein>
<evidence type="ECO:0000256" key="5">
    <source>
        <dbReference type="ARBA" id="ARBA00022692"/>
    </source>
</evidence>
<keyword evidence="7" id="KW-0029">Amino-acid transport</keyword>
<dbReference type="PANTHER" id="PTHR11958">
    <property type="entry name" value="SODIUM/DICARBOXYLATE SYMPORTER-RELATED"/>
    <property type="match status" value="1"/>
</dbReference>
<dbReference type="GO" id="GO:0015501">
    <property type="term" value="F:glutamate:sodium symporter activity"/>
    <property type="evidence" value="ECO:0007669"/>
    <property type="project" value="TreeGrafter"/>
</dbReference>
<gene>
    <name evidence="13" type="ORF">FQN60_006245</name>
</gene>
<keyword evidence="8 11" id="KW-1133">Transmembrane helix</keyword>
<comment type="subcellular location">
    <subcellularLocation>
        <location evidence="1">Cell membrane</location>
        <topology evidence="1">Multi-pass membrane protein</topology>
    </subcellularLocation>
    <subcellularLocation>
        <location evidence="11">Membrane</location>
        <topology evidence="11">Multi-pass membrane protein</topology>
    </subcellularLocation>
</comment>
<proteinExistence type="inferred from homology"/>